<dbReference type="EMBL" id="CP007389">
    <property type="protein sequence ID" value="APT74883.1"/>
    <property type="molecule type" value="Genomic_DNA"/>
</dbReference>
<dbReference type="InterPro" id="IPR011579">
    <property type="entry name" value="ATPase_dom"/>
</dbReference>
<gene>
    <name evidence="2" type="ORF">BW47_05905</name>
</gene>
<dbReference type="PANTHER" id="PTHR34704:SF1">
    <property type="entry name" value="ATPASE"/>
    <property type="match status" value="1"/>
</dbReference>
<evidence type="ECO:0000313" key="3">
    <source>
        <dbReference type="Proteomes" id="UP000185490"/>
    </source>
</evidence>
<keyword evidence="3" id="KW-1185">Reference proteome</keyword>
<dbReference type="PANTHER" id="PTHR34704">
    <property type="entry name" value="ATPASE"/>
    <property type="match status" value="1"/>
</dbReference>
<protein>
    <recommendedName>
        <fullName evidence="1">ATPase domain-containing protein</fullName>
    </recommendedName>
</protein>
<dbReference type="SUPFAM" id="SSF52540">
    <property type="entry name" value="P-loop containing nucleoside triphosphate hydrolases"/>
    <property type="match status" value="1"/>
</dbReference>
<evidence type="ECO:0000259" key="1">
    <source>
        <dbReference type="Pfam" id="PF01637"/>
    </source>
</evidence>
<accession>A0ABM6GH22</accession>
<evidence type="ECO:0000313" key="2">
    <source>
        <dbReference type="EMBL" id="APT74883.1"/>
    </source>
</evidence>
<dbReference type="Pfam" id="PF01637">
    <property type="entry name" value="ATPase_2"/>
    <property type="match status" value="1"/>
</dbReference>
<feature type="domain" description="ATPase" evidence="1">
    <location>
        <begin position="20"/>
        <end position="126"/>
    </location>
</feature>
<name>A0ABM6GH22_9BACT</name>
<dbReference type="Proteomes" id="UP000185490">
    <property type="component" value="Chromosome"/>
</dbReference>
<reference evidence="2 3" key="1">
    <citation type="submission" date="2014-02" db="EMBL/GenBank/DDBJ databases">
        <title>Diversity of Thermotogales isolates from hydrothermal vents.</title>
        <authorList>
            <person name="Haverkamp T.H.A."/>
            <person name="Lossouarn J."/>
            <person name="Geslin C."/>
            <person name="Nesbo C.L."/>
        </authorList>
    </citation>
    <scope>NUCLEOTIDE SEQUENCE [LARGE SCALE GENOMIC DNA]</scope>
    <source>
        <strain evidence="2 3">431</strain>
    </source>
</reference>
<organism evidence="2 3">
    <name type="scientific">Thermosipho melanesiensis</name>
    <dbReference type="NCBI Taxonomy" id="46541"/>
    <lineage>
        <taxon>Bacteria</taxon>
        <taxon>Thermotogati</taxon>
        <taxon>Thermotogota</taxon>
        <taxon>Thermotogae</taxon>
        <taxon>Thermotogales</taxon>
        <taxon>Fervidobacteriaceae</taxon>
        <taxon>Thermosipho</taxon>
    </lineage>
</organism>
<dbReference type="InterPro" id="IPR027417">
    <property type="entry name" value="P-loop_NTPase"/>
</dbReference>
<dbReference type="Gene3D" id="3.40.50.300">
    <property type="entry name" value="P-loop containing nucleotide triphosphate hydrolases"/>
    <property type="match status" value="1"/>
</dbReference>
<proteinExistence type="predicted"/>
<sequence length="143" mass="16995">MSDNKILNWNDLFYIVSTLELKKKLIIVIDEFQYLLQSNKGFPSILRKVWDEYLKDKNIMLIISGSTLPMIKREVLSYSNPLYGRRTGQINLKPIKFKYFKDFFEDKDVDLIKLYSLTGEIPKYIEILEVKKNIRESKKTFEG</sequence>